<accession>A0A0G0UW29</accession>
<proteinExistence type="predicted"/>
<evidence type="ECO:0000313" key="2">
    <source>
        <dbReference type="Proteomes" id="UP000034627"/>
    </source>
</evidence>
<dbReference type="Proteomes" id="UP000034627">
    <property type="component" value="Unassembled WGS sequence"/>
</dbReference>
<organism evidence="1 2">
    <name type="scientific">Candidatus Woesebacteria bacterium GW2011_GWF1_40_24</name>
    <dbReference type="NCBI Taxonomy" id="1618601"/>
    <lineage>
        <taxon>Bacteria</taxon>
        <taxon>Candidatus Woeseibacteriota</taxon>
    </lineage>
</organism>
<evidence type="ECO:0000313" key="1">
    <source>
        <dbReference type="EMBL" id="KKR54572.1"/>
    </source>
</evidence>
<sequence>MWVYVPAALIGVQKAPMLQPITTCASSIININTKINAETKVIKLKIMRKNIFLTPSLKAINVLTPTKIEISNTTQKNVLCPSKHLSKIHCSEKRMLYISAASRSRTTKSRLFHIESYTSNFM</sequence>
<gene>
    <name evidence="1" type="ORF">UT93_C0035G0010</name>
</gene>
<dbReference type="AlphaFoldDB" id="A0A0G0UW29"/>
<reference evidence="1 2" key="1">
    <citation type="journal article" date="2015" name="Nature">
        <title>rRNA introns, odd ribosomes, and small enigmatic genomes across a large radiation of phyla.</title>
        <authorList>
            <person name="Brown C.T."/>
            <person name="Hug L.A."/>
            <person name="Thomas B.C."/>
            <person name="Sharon I."/>
            <person name="Castelle C.J."/>
            <person name="Singh A."/>
            <person name="Wilkins M.J."/>
            <person name="Williams K.H."/>
            <person name="Banfield J.F."/>
        </authorList>
    </citation>
    <scope>NUCLEOTIDE SEQUENCE [LARGE SCALE GENOMIC DNA]</scope>
</reference>
<comment type="caution">
    <text evidence="1">The sequence shown here is derived from an EMBL/GenBank/DDBJ whole genome shotgun (WGS) entry which is preliminary data.</text>
</comment>
<protein>
    <submittedName>
        <fullName evidence="1">Uncharacterized protein</fullName>
    </submittedName>
</protein>
<name>A0A0G0UW29_9BACT</name>
<dbReference type="EMBL" id="LBYR01000035">
    <property type="protein sequence ID" value="KKR54572.1"/>
    <property type="molecule type" value="Genomic_DNA"/>
</dbReference>